<name>A0A8H6HTF5_9AGAR</name>
<feature type="compositionally biased region" description="Polar residues" evidence="1">
    <location>
        <begin position="66"/>
        <end position="82"/>
    </location>
</feature>
<evidence type="ECO:0000313" key="3">
    <source>
        <dbReference type="Proteomes" id="UP000521943"/>
    </source>
</evidence>
<proteinExistence type="predicted"/>
<feature type="region of interest" description="Disordered" evidence="1">
    <location>
        <begin position="1"/>
        <end position="21"/>
    </location>
</feature>
<protein>
    <submittedName>
        <fullName evidence="2">Uncharacterized protein</fullName>
    </submittedName>
</protein>
<accession>A0A8H6HTF5</accession>
<feature type="compositionally biased region" description="Basic and acidic residues" evidence="1">
    <location>
        <begin position="47"/>
        <end position="62"/>
    </location>
</feature>
<reference evidence="2 3" key="1">
    <citation type="submission" date="2020-07" db="EMBL/GenBank/DDBJ databases">
        <title>Comparative genomics of pyrophilous fungi reveals a link between fire events and developmental genes.</title>
        <authorList>
            <consortium name="DOE Joint Genome Institute"/>
            <person name="Steindorff A.S."/>
            <person name="Carver A."/>
            <person name="Calhoun S."/>
            <person name="Stillman K."/>
            <person name="Liu H."/>
            <person name="Lipzen A."/>
            <person name="Pangilinan J."/>
            <person name="Labutti K."/>
            <person name="Bruns T.D."/>
            <person name="Grigoriev I.V."/>
        </authorList>
    </citation>
    <scope>NUCLEOTIDE SEQUENCE [LARGE SCALE GENOMIC DNA]</scope>
    <source>
        <strain evidence="2 3">CBS 144469</strain>
    </source>
</reference>
<dbReference type="Proteomes" id="UP000521943">
    <property type="component" value="Unassembled WGS sequence"/>
</dbReference>
<evidence type="ECO:0000256" key="1">
    <source>
        <dbReference type="SAM" id="MobiDB-lite"/>
    </source>
</evidence>
<gene>
    <name evidence="2" type="ORF">DFP72DRAFT_1172165</name>
</gene>
<feature type="region of interest" description="Disordered" evidence="1">
    <location>
        <begin position="42"/>
        <end position="129"/>
    </location>
</feature>
<comment type="caution">
    <text evidence="2">The sequence shown here is derived from an EMBL/GenBank/DDBJ whole genome shotgun (WGS) entry which is preliminary data.</text>
</comment>
<dbReference type="AlphaFoldDB" id="A0A8H6HTF5"/>
<organism evidence="2 3">
    <name type="scientific">Ephemerocybe angulata</name>
    <dbReference type="NCBI Taxonomy" id="980116"/>
    <lineage>
        <taxon>Eukaryota</taxon>
        <taxon>Fungi</taxon>
        <taxon>Dikarya</taxon>
        <taxon>Basidiomycota</taxon>
        <taxon>Agaricomycotina</taxon>
        <taxon>Agaricomycetes</taxon>
        <taxon>Agaricomycetidae</taxon>
        <taxon>Agaricales</taxon>
        <taxon>Agaricineae</taxon>
        <taxon>Psathyrellaceae</taxon>
        <taxon>Ephemerocybe</taxon>
    </lineage>
</organism>
<feature type="compositionally biased region" description="Basic and acidic residues" evidence="1">
    <location>
        <begin position="120"/>
        <end position="129"/>
    </location>
</feature>
<sequence>MRIPPGTQGDRAIDKAVRPSHGSIQCYGRAMEALGGRRWTMGNSKASDLRVGHSDHGSREIEPGAATTSTTDAHQPETSIPSQDIAHLPWKAKHHSQALDDDGGPRIQSSAGSTSTNTVIREESEGGGR</sequence>
<keyword evidence="3" id="KW-1185">Reference proteome</keyword>
<dbReference type="EMBL" id="JACGCI010000049">
    <property type="protein sequence ID" value="KAF6751471.1"/>
    <property type="molecule type" value="Genomic_DNA"/>
</dbReference>
<feature type="compositionally biased region" description="Polar residues" evidence="1">
    <location>
        <begin position="107"/>
        <end position="119"/>
    </location>
</feature>
<evidence type="ECO:0000313" key="2">
    <source>
        <dbReference type="EMBL" id="KAF6751471.1"/>
    </source>
</evidence>